<feature type="region of interest" description="Disordered" evidence="1">
    <location>
        <begin position="508"/>
        <end position="713"/>
    </location>
</feature>
<protein>
    <submittedName>
        <fullName evidence="4">Uncharacterized protein</fullName>
    </submittedName>
</protein>
<keyword evidence="2" id="KW-1133">Transmembrane helix</keyword>
<feature type="region of interest" description="Disordered" evidence="1">
    <location>
        <begin position="50"/>
        <end position="72"/>
    </location>
</feature>
<name>A0A8J1YAG2_OWEFU</name>
<feature type="compositionally biased region" description="Basic and acidic residues" evidence="1">
    <location>
        <begin position="544"/>
        <end position="563"/>
    </location>
</feature>
<evidence type="ECO:0000256" key="2">
    <source>
        <dbReference type="SAM" id="Phobius"/>
    </source>
</evidence>
<feature type="compositionally biased region" description="Basic and acidic residues" evidence="1">
    <location>
        <begin position="691"/>
        <end position="701"/>
    </location>
</feature>
<gene>
    <name evidence="4" type="ORF">OFUS_LOCUS15557</name>
</gene>
<reference evidence="4" key="1">
    <citation type="submission" date="2022-03" db="EMBL/GenBank/DDBJ databases">
        <authorList>
            <person name="Martin C."/>
        </authorList>
    </citation>
    <scope>NUCLEOTIDE SEQUENCE</scope>
</reference>
<evidence type="ECO:0000256" key="1">
    <source>
        <dbReference type="SAM" id="MobiDB-lite"/>
    </source>
</evidence>
<comment type="caution">
    <text evidence="4">The sequence shown here is derived from an EMBL/GenBank/DDBJ whole genome shotgun (WGS) entry which is preliminary data.</text>
</comment>
<feature type="compositionally biased region" description="Basic and acidic residues" evidence="1">
    <location>
        <begin position="579"/>
        <end position="601"/>
    </location>
</feature>
<feature type="compositionally biased region" description="Basic and acidic residues" evidence="1">
    <location>
        <begin position="472"/>
        <end position="481"/>
    </location>
</feature>
<keyword evidence="5" id="KW-1185">Reference proteome</keyword>
<dbReference type="InterPro" id="IPR000082">
    <property type="entry name" value="SEA_dom"/>
</dbReference>
<evidence type="ECO:0000313" key="5">
    <source>
        <dbReference type="Proteomes" id="UP000749559"/>
    </source>
</evidence>
<accession>A0A8J1YAG2</accession>
<evidence type="ECO:0000256" key="3">
    <source>
        <dbReference type="SAM" id="SignalP"/>
    </source>
</evidence>
<dbReference type="EMBL" id="CAIIXF020000007">
    <property type="protein sequence ID" value="CAH1790343.1"/>
    <property type="molecule type" value="Genomic_DNA"/>
</dbReference>
<keyword evidence="2" id="KW-0472">Membrane</keyword>
<sequence>MARPSFYHIVPLLCFLAVMTSASSNQTADLTTTETAASNLTADITTTETAASNQTADLTTTETAASNQTADLTTTETAASNLTADITTTEKAASNQTADITTTERVASNQTADMTTTKPAASNQTAEIATTEATASTAASNQTAVIATTEAAPVTTTAPPPPSRCPILKPGSEIKMSALTIKMREVTFYRELLNTTSEMFKTLAEEVKTFLLDTNHGNGGLNSTGSLRRCDITNFRNGSVIAVFDLVYDALSELSKPNATRGFRDRLAETIQSMGNKTFKTSITGTPNDLTIDSMYLQETTLKQISNVSMCNNRGNFVRCDYGHRCYEHNGDLACFSLCAQTPYGKWRQGDCENGKCSLDGNLTTAIPVCKCNDGFYLQGGECKSYVQIVAIVGGSLGGAVLILIIILIVCTAKKRSPPVPKTIPAELYDIDKVDDSKLKPSIKMEGHPLSEPPKREMSDPQIREGPNGFSEELRRDDRYKDERYKDERNRDERYRDERNRDERYMDERNRDERYRDDPRNQGPTRSNDPKVWPVFSSQQDESNLERRIVSDPDRMPPKRTESWLKQGDQPVRPLSPEEEARFDLAREGDRRTMRDDRDIGVARYPADNYGREEAKPDRSFYDDYKSPNKRDDDPDRRLYERERAERNLYDNRRPYEREISRGYDNRAYSNNEYTKDSREDGQSDFFPRLDGIDTNKDYSIKRPTFTSSVGRL</sequence>
<feature type="chain" id="PRO_5043568664" evidence="3">
    <location>
        <begin position="23"/>
        <end position="713"/>
    </location>
</feature>
<keyword evidence="3" id="KW-0732">Signal</keyword>
<feature type="compositionally biased region" description="Basic and acidic residues" evidence="1">
    <location>
        <begin position="610"/>
        <end position="665"/>
    </location>
</feature>
<feature type="transmembrane region" description="Helical" evidence="2">
    <location>
        <begin position="386"/>
        <end position="411"/>
    </location>
</feature>
<feature type="signal peptide" evidence="3">
    <location>
        <begin position="1"/>
        <end position="22"/>
    </location>
</feature>
<keyword evidence="2" id="KW-0812">Transmembrane</keyword>
<dbReference type="AlphaFoldDB" id="A0A8J1YAG2"/>
<dbReference type="PROSITE" id="PS50024">
    <property type="entry name" value="SEA"/>
    <property type="match status" value="1"/>
</dbReference>
<feature type="region of interest" description="Disordered" evidence="1">
    <location>
        <begin position="439"/>
        <end position="481"/>
    </location>
</feature>
<evidence type="ECO:0000313" key="4">
    <source>
        <dbReference type="EMBL" id="CAH1790343.1"/>
    </source>
</evidence>
<feature type="compositionally biased region" description="Basic and acidic residues" evidence="1">
    <location>
        <begin position="439"/>
        <end position="463"/>
    </location>
</feature>
<organism evidence="4 5">
    <name type="scientific">Owenia fusiformis</name>
    <name type="common">Polychaete worm</name>
    <dbReference type="NCBI Taxonomy" id="6347"/>
    <lineage>
        <taxon>Eukaryota</taxon>
        <taxon>Metazoa</taxon>
        <taxon>Spiralia</taxon>
        <taxon>Lophotrochozoa</taxon>
        <taxon>Annelida</taxon>
        <taxon>Polychaeta</taxon>
        <taxon>Sedentaria</taxon>
        <taxon>Canalipalpata</taxon>
        <taxon>Sabellida</taxon>
        <taxon>Oweniida</taxon>
        <taxon>Oweniidae</taxon>
        <taxon>Owenia</taxon>
    </lineage>
</organism>
<proteinExistence type="predicted"/>
<dbReference type="Proteomes" id="UP000749559">
    <property type="component" value="Unassembled WGS sequence"/>
</dbReference>
<feature type="compositionally biased region" description="Basic and acidic residues" evidence="1">
    <location>
        <begin position="508"/>
        <end position="520"/>
    </location>
</feature>